<dbReference type="SUPFAM" id="SSF56281">
    <property type="entry name" value="Metallo-hydrolase/oxidoreductase"/>
    <property type="match status" value="1"/>
</dbReference>
<evidence type="ECO:0000313" key="1">
    <source>
        <dbReference type="EMBL" id="MEA5139745.1"/>
    </source>
</evidence>
<sequence>MTFSQKFTVHPVGQGLFYSGIFKIGTKVKFSMVFDCGTKSVAKAIQTEIDLYRTETNISSTKTLDLLIISHFDKDHVSHIEKLLDGNIKVKTLIMPFITFQERLFLVLRFLSQSKGNNSNKEFIIKFILDPFSTLKNNLDDDSEIYLIDGEDLGSPIPQIENSNQDTFDFSENESFTIVFEEGEGVKSELEDKDIEKTRFKSDEAKVYKVNHRNKGILKTSTGLALMEFLFYKRNIGEEDKEFFDKIEKLFFAKYVIQLSGLSEEHKLDKIVEIIKGINSFKGSGLQKIFVDAQKETSSQTDKIKKEPLEEKEPQYLDIIDSNTTSLCLLHKNLMSSLHQNKHGRIIQIQKFTIPQNRVNIPWCRFYQNTYSRNNNFPNVLLTSDTFLLKDVQVDPFLKHFQNYWNDFWLFQIPHHGSKKSSNFLLHSNIPSRAYNFINYGIPNKDKHPDQSVIYDLVATGHSVRLIPVTQYQGLFFELIYP</sequence>
<evidence type="ECO:0000313" key="2">
    <source>
        <dbReference type="Proteomes" id="UP001302949"/>
    </source>
</evidence>
<gene>
    <name evidence="1" type="ORF">VB248_11380</name>
</gene>
<keyword evidence="2" id="KW-1185">Reference proteome</keyword>
<comment type="caution">
    <text evidence="1">The sequence shown here is derived from an EMBL/GenBank/DDBJ whole genome shotgun (WGS) entry which is preliminary data.</text>
</comment>
<dbReference type="Gene3D" id="3.60.15.10">
    <property type="entry name" value="Ribonuclease Z/Hydroxyacylglutathione hydrolase-like"/>
    <property type="match status" value="1"/>
</dbReference>
<organism evidence="1 2">
    <name type="scientific">Arcicella rigui</name>
    <dbReference type="NCBI Taxonomy" id="797020"/>
    <lineage>
        <taxon>Bacteria</taxon>
        <taxon>Pseudomonadati</taxon>
        <taxon>Bacteroidota</taxon>
        <taxon>Cytophagia</taxon>
        <taxon>Cytophagales</taxon>
        <taxon>Flectobacillaceae</taxon>
        <taxon>Arcicella</taxon>
    </lineage>
</organism>
<dbReference type="RefSeq" id="WP_323296903.1">
    <property type="nucleotide sequence ID" value="NZ_JAYFUM010000011.1"/>
</dbReference>
<name>A0ABU5QA80_9BACT</name>
<accession>A0ABU5QA80</accession>
<dbReference type="Proteomes" id="UP001302949">
    <property type="component" value="Unassembled WGS sequence"/>
</dbReference>
<dbReference type="EMBL" id="JAYFUM010000011">
    <property type="protein sequence ID" value="MEA5139745.1"/>
    <property type="molecule type" value="Genomic_DNA"/>
</dbReference>
<reference evidence="1 2" key="1">
    <citation type="submission" date="2023-12" db="EMBL/GenBank/DDBJ databases">
        <title>Novel species of the genus Arcicella isolated from rivers.</title>
        <authorList>
            <person name="Lu H."/>
        </authorList>
    </citation>
    <scope>NUCLEOTIDE SEQUENCE [LARGE SCALE GENOMIC DNA]</scope>
    <source>
        <strain evidence="1 2">KCTC 23307</strain>
    </source>
</reference>
<proteinExistence type="predicted"/>
<dbReference type="InterPro" id="IPR036866">
    <property type="entry name" value="RibonucZ/Hydroxyglut_hydro"/>
</dbReference>
<evidence type="ECO:0008006" key="3">
    <source>
        <dbReference type="Google" id="ProtNLM"/>
    </source>
</evidence>
<protein>
    <recommendedName>
        <fullName evidence="3">Metallo-beta-lactamase domain-containing protein</fullName>
    </recommendedName>
</protein>